<dbReference type="OMA" id="TAYMEMV"/>
<feature type="compositionally biased region" description="Low complexity" evidence="6">
    <location>
        <begin position="168"/>
        <end position="194"/>
    </location>
</feature>
<evidence type="ECO:0000256" key="2">
    <source>
        <dbReference type="ARBA" id="ARBA00016725"/>
    </source>
</evidence>
<dbReference type="GO" id="GO:0060287">
    <property type="term" value="P:epithelial cilium movement involved in determination of left/right asymmetry"/>
    <property type="evidence" value="ECO:0007669"/>
    <property type="project" value="TreeGrafter"/>
</dbReference>
<feature type="region of interest" description="Disordered" evidence="6">
    <location>
        <begin position="165"/>
        <end position="235"/>
    </location>
</feature>
<comment type="similarity">
    <text evidence="1">Belongs to the CCDC39 family.</text>
</comment>
<evidence type="ECO:0000256" key="4">
    <source>
        <dbReference type="ARBA" id="ARBA00045182"/>
    </source>
</evidence>
<evidence type="ECO:0000256" key="6">
    <source>
        <dbReference type="SAM" id="MobiDB-lite"/>
    </source>
</evidence>
<dbReference type="PANTHER" id="PTHR18962">
    <property type="entry name" value="COILED-COIL DOMAIN-CONTAINING PROTEIN 39"/>
    <property type="match status" value="1"/>
</dbReference>
<dbReference type="InParanoid" id="H2YPA7"/>
<reference evidence="8" key="1">
    <citation type="submission" date="2003-08" db="EMBL/GenBank/DDBJ databases">
        <authorList>
            <person name="Birren B."/>
            <person name="Nusbaum C."/>
            <person name="Abebe A."/>
            <person name="Abouelleil A."/>
            <person name="Adekoya E."/>
            <person name="Ait-zahra M."/>
            <person name="Allen N."/>
            <person name="Allen T."/>
            <person name="An P."/>
            <person name="Anderson M."/>
            <person name="Anderson S."/>
            <person name="Arachchi H."/>
            <person name="Armbruster J."/>
            <person name="Bachantsang P."/>
            <person name="Baldwin J."/>
            <person name="Barry A."/>
            <person name="Bayul T."/>
            <person name="Blitshsteyn B."/>
            <person name="Bloom T."/>
            <person name="Blye J."/>
            <person name="Boguslavskiy L."/>
            <person name="Borowsky M."/>
            <person name="Boukhgalter B."/>
            <person name="Brunache A."/>
            <person name="Butler J."/>
            <person name="Calixte N."/>
            <person name="Calvo S."/>
            <person name="Camarata J."/>
            <person name="Campo K."/>
            <person name="Chang J."/>
            <person name="Cheshatsang Y."/>
            <person name="Citroen M."/>
            <person name="Collymore A."/>
            <person name="Considine T."/>
            <person name="Cook A."/>
            <person name="Cooke P."/>
            <person name="Corum B."/>
            <person name="Cuomo C."/>
            <person name="David R."/>
            <person name="Dawoe T."/>
            <person name="Degray S."/>
            <person name="Dodge S."/>
            <person name="Dooley K."/>
            <person name="Dorje P."/>
            <person name="Dorjee K."/>
            <person name="Dorris L."/>
            <person name="Duffey N."/>
            <person name="Dupes A."/>
            <person name="Elkins T."/>
            <person name="Engels R."/>
            <person name="Erickson J."/>
            <person name="Farina A."/>
            <person name="Faro S."/>
            <person name="Ferreira P."/>
            <person name="Fischer H."/>
            <person name="Fitzgerald M."/>
            <person name="Foley K."/>
            <person name="Gage D."/>
            <person name="Galagan J."/>
            <person name="Gearin G."/>
            <person name="Gnerre S."/>
            <person name="Gnirke A."/>
            <person name="Goyette A."/>
            <person name="Graham J."/>
            <person name="Grandbois E."/>
            <person name="Gyaltsen K."/>
            <person name="Hafez N."/>
            <person name="Hagopian D."/>
            <person name="Hagos B."/>
            <person name="Hall J."/>
            <person name="Hatcher B."/>
            <person name="Heller A."/>
            <person name="Higgins H."/>
            <person name="Honan T."/>
            <person name="Horn A."/>
            <person name="Houde N."/>
            <person name="Hughes L."/>
            <person name="Hulme W."/>
            <person name="Husby E."/>
            <person name="Iliev I."/>
            <person name="Jaffe D."/>
            <person name="Jones C."/>
            <person name="Kamal M."/>
            <person name="Kamat A."/>
            <person name="Kamvysselis M."/>
            <person name="Karlsson E."/>
            <person name="Kells C."/>
            <person name="Kieu A."/>
            <person name="Kisner P."/>
            <person name="Kodira C."/>
            <person name="Kulbokas E."/>
            <person name="Labutti K."/>
            <person name="Lama D."/>
            <person name="Landers T."/>
            <person name="Leger J."/>
            <person name="Levine S."/>
            <person name="Lewis D."/>
            <person name="Lewis T."/>
            <person name="Lindblad-toh K."/>
            <person name="Liu X."/>
            <person name="Lokyitsang T."/>
            <person name="Lokyitsang Y."/>
            <person name="Lucien O."/>
            <person name="Lui A."/>
            <person name="Ma L.J."/>
            <person name="Mabbitt R."/>
            <person name="Macdonald J."/>
            <person name="Maclean C."/>
            <person name="Major J."/>
            <person name="Manning J."/>
            <person name="Marabella R."/>
            <person name="Maru K."/>
            <person name="Matthews C."/>
            <person name="Mauceli E."/>
            <person name="Mccarthy M."/>
            <person name="Mcdonough S."/>
            <person name="Mcghee T."/>
            <person name="Meldrim J."/>
            <person name="Meneus L."/>
            <person name="Mesirov J."/>
            <person name="Mihalev A."/>
            <person name="Mihova T."/>
            <person name="Mikkelsen T."/>
            <person name="Mlenga V."/>
            <person name="Moru K."/>
            <person name="Mozes J."/>
            <person name="Mulrain L."/>
            <person name="Munson G."/>
            <person name="Naylor J."/>
            <person name="Newes C."/>
            <person name="Nguyen C."/>
            <person name="Nguyen N."/>
            <person name="Nguyen T."/>
            <person name="Nicol R."/>
            <person name="Nielsen C."/>
            <person name="Nizzari M."/>
            <person name="Norbu C."/>
            <person name="Norbu N."/>
            <person name="O'donnell P."/>
            <person name="Okoawo O."/>
            <person name="O'leary S."/>
            <person name="Omotosho B."/>
            <person name="O'neill K."/>
            <person name="Osman S."/>
            <person name="Parker S."/>
            <person name="Perrin D."/>
            <person name="Phunkhang P."/>
            <person name="Piqani B."/>
            <person name="Purcell S."/>
            <person name="Rachupka T."/>
            <person name="Ramasamy U."/>
            <person name="Rameau R."/>
            <person name="Ray V."/>
            <person name="Raymond C."/>
            <person name="Retta R."/>
            <person name="Richardson S."/>
            <person name="Rise C."/>
            <person name="Rodriguez J."/>
            <person name="Rogers J."/>
            <person name="Rogov P."/>
            <person name="Rutman M."/>
            <person name="Schupbach R."/>
            <person name="Seaman C."/>
            <person name="Settipalli S."/>
            <person name="Sharpe T."/>
            <person name="Sheridan J."/>
            <person name="Sherpa N."/>
            <person name="Shi J."/>
            <person name="Smirnov S."/>
            <person name="Smith C."/>
            <person name="Sougnez C."/>
            <person name="Spencer B."/>
            <person name="Stalker J."/>
            <person name="Stange-thomann N."/>
            <person name="Stavropoulos S."/>
            <person name="Stetson K."/>
            <person name="Stone C."/>
            <person name="Stone S."/>
            <person name="Stubbs M."/>
            <person name="Talamas J."/>
            <person name="Tchuinga P."/>
            <person name="Tenzing P."/>
            <person name="Tesfaye S."/>
            <person name="Theodore J."/>
            <person name="Thoulutsang Y."/>
            <person name="Topham K."/>
            <person name="Towey S."/>
            <person name="Tsamla T."/>
            <person name="Tsomo N."/>
            <person name="Vallee D."/>
            <person name="Vassiliev H."/>
            <person name="Venkataraman V."/>
            <person name="Vinson J."/>
            <person name="Vo A."/>
            <person name="Wade C."/>
            <person name="Wang S."/>
            <person name="Wangchuk T."/>
            <person name="Wangdi T."/>
            <person name="Whittaker C."/>
            <person name="Wilkinson J."/>
            <person name="Wu Y."/>
            <person name="Wyman D."/>
            <person name="Yadav S."/>
            <person name="Yang S."/>
            <person name="Yang X."/>
            <person name="Yeager S."/>
            <person name="Yee E."/>
            <person name="Young G."/>
            <person name="Zainoun J."/>
            <person name="Zembeck L."/>
            <person name="Zimmer A."/>
            <person name="Zody M."/>
            <person name="Lander E."/>
        </authorList>
    </citation>
    <scope>NUCLEOTIDE SEQUENCE [LARGE SCALE GENOMIC DNA]</scope>
</reference>
<sequence length="235" mass="26713">MNSRNETFRKSFNKVSESSEEYEMKNQLEEQLRSVMDKYKYKRRQIRELQEDLQTMSSALDTTFRDETAYMEMVEDRRNKIMQFRKEIDEQKEKLERVQKQVARSAREARVARGNKGPMLEERDMDLREIRSKNKTIAEGIADVMQLFPDASETIELYFSQAGLPLPTSQSRSSSKAGSVRSSARSSPRGSVTSARSITSPKAVDLGLGLQLTSPPGSRPLSAASSRSSVRSARK</sequence>
<feature type="coiled-coil region" evidence="5">
    <location>
        <begin position="25"/>
        <end position="108"/>
    </location>
</feature>
<dbReference type="GO" id="GO:0060285">
    <property type="term" value="P:cilium-dependent cell motility"/>
    <property type="evidence" value="ECO:0007669"/>
    <property type="project" value="TreeGrafter"/>
</dbReference>
<evidence type="ECO:0000313" key="8">
    <source>
        <dbReference type="Proteomes" id="UP000007875"/>
    </source>
</evidence>
<dbReference type="HOGENOM" id="CLU_095826_0_0_1"/>
<reference evidence="7" key="2">
    <citation type="submission" date="2025-08" db="UniProtKB">
        <authorList>
            <consortium name="Ensembl"/>
        </authorList>
    </citation>
    <scope>IDENTIFICATION</scope>
</reference>
<dbReference type="Proteomes" id="UP000007875">
    <property type="component" value="Unassembled WGS sequence"/>
</dbReference>
<reference evidence="7" key="3">
    <citation type="submission" date="2025-09" db="UniProtKB">
        <authorList>
            <consortium name="Ensembl"/>
        </authorList>
    </citation>
    <scope>IDENTIFICATION</scope>
</reference>
<dbReference type="GO" id="GO:0005930">
    <property type="term" value="C:axoneme"/>
    <property type="evidence" value="ECO:0007669"/>
    <property type="project" value="InterPro"/>
</dbReference>
<dbReference type="PANTHER" id="PTHR18962:SF0">
    <property type="entry name" value="COILED-COIL DOMAIN-CONTAINING PROTEIN 39"/>
    <property type="match status" value="1"/>
</dbReference>
<dbReference type="GeneTree" id="ENSGT00390000015010"/>
<dbReference type="GO" id="GO:0036159">
    <property type="term" value="P:inner dynein arm assembly"/>
    <property type="evidence" value="ECO:0007669"/>
    <property type="project" value="InterPro"/>
</dbReference>
<dbReference type="STRING" id="51511.ENSCSAVP00000007165"/>
<protein>
    <recommendedName>
        <fullName evidence="2">Coiled-coil domain-containing protein 39</fullName>
    </recommendedName>
</protein>
<keyword evidence="3 5" id="KW-0175">Coiled coil</keyword>
<evidence type="ECO:0000256" key="5">
    <source>
        <dbReference type="SAM" id="Coils"/>
    </source>
</evidence>
<dbReference type="GO" id="GO:0005576">
    <property type="term" value="C:extracellular region"/>
    <property type="evidence" value="ECO:0007669"/>
    <property type="project" value="GOC"/>
</dbReference>
<evidence type="ECO:0000256" key="1">
    <source>
        <dbReference type="ARBA" id="ARBA00005805"/>
    </source>
</evidence>
<evidence type="ECO:0000256" key="3">
    <source>
        <dbReference type="ARBA" id="ARBA00023054"/>
    </source>
</evidence>
<comment type="function">
    <text evidence="4">Required for assembly of dynein regulatory complex (DRC) and inner dynein arm (IDA) complexes, which are responsible for ciliary beat regulation, thereby playing a central role in motility in cilia and flagella. Probably acts together with CCDC40 to form a molecular ruler that determines the 96 nanometer (nm) repeat length and arrangements of components in cilia and flagella. Not required for outer dynein arm complexes assembly.</text>
</comment>
<accession>H2YPA7</accession>
<dbReference type="AlphaFoldDB" id="H2YPA7"/>
<dbReference type="Pfam" id="PF24161">
    <property type="entry name" value="CCDC39"/>
    <property type="match status" value="1"/>
</dbReference>
<dbReference type="eggNOG" id="ENOG502QS0D">
    <property type="taxonomic scope" value="Eukaryota"/>
</dbReference>
<evidence type="ECO:0000313" key="7">
    <source>
        <dbReference type="Ensembl" id="ENSCSAVP00000007165.1"/>
    </source>
</evidence>
<feature type="compositionally biased region" description="Low complexity" evidence="6">
    <location>
        <begin position="214"/>
        <end position="235"/>
    </location>
</feature>
<dbReference type="Ensembl" id="ENSCSAVT00000007258.1">
    <property type="protein sequence ID" value="ENSCSAVP00000007165.1"/>
    <property type="gene ID" value="ENSCSAVG00000004284.1"/>
</dbReference>
<organism evidence="7 8">
    <name type="scientific">Ciona savignyi</name>
    <name type="common">Pacific transparent sea squirt</name>
    <dbReference type="NCBI Taxonomy" id="51511"/>
    <lineage>
        <taxon>Eukaryota</taxon>
        <taxon>Metazoa</taxon>
        <taxon>Chordata</taxon>
        <taxon>Tunicata</taxon>
        <taxon>Ascidiacea</taxon>
        <taxon>Phlebobranchia</taxon>
        <taxon>Cionidae</taxon>
        <taxon>Ciona</taxon>
    </lineage>
</organism>
<dbReference type="InterPro" id="IPR033290">
    <property type="entry name" value="CCDC39"/>
</dbReference>
<proteinExistence type="inferred from homology"/>
<feature type="region of interest" description="Disordered" evidence="6">
    <location>
        <begin position="1"/>
        <end position="24"/>
    </location>
</feature>
<keyword evidence="8" id="KW-1185">Reference proteome</keyword>
<name>H2YPA7_CIOSA</name>